<evidence type="ECO:0000256" key="7">
    <source>
        <dbReference type="ARBA" id="ARBA00022946"/>
    </source>
</evidence>
<comment type="caution">
    <text evidence="14">The sequence shown here is derived from an EMBL/GenBank/DDBJ whole genome shotgun (WGS) entry which is preliminary data.</text>
</comment>
<dbReference type="Pfam" id="PF02284">
    <property type="entry name" value="COX5A"/>
    <property type="match status" value="1"/>
</dbReference>
<evidence type="ECO:0000313" key="15">
    <source>
        <dbReference type="Proteomes" id="UP001164286"/>
    </source>
</evidence>
<dbReference type="InterPro" id="IPR036545">
    <property type="entry name" value="Cyt_c_oxidase_su5A/6_sf"/>
</dbReference>
<dbReference type="InterPro" id="IPR003204">
    <property type="entry name" value="Cyt_c_oxidase_su5A/6"/>
</dbReference>
<evidence type="ECO:0000256" key="2">
    <source>
        <dbReference type="ARBA" id="ARBA00004673"/>
    </source>
</evidence>
<organism evidence="14 15">
    <name type="scientific">Dioszegia hungarica</name>
    <dbReference type="NCBI Taxonomy" id="4972"/>
    <lineage>
        <taxon>Eukaryota</taxon>
        <taxon>Fungi</taxon>
        <taxon>Dikarya</taxon>
        <taxon>Basidiomycota</taxon>
        <taxon>Agaricomycotina</taxon>
        <taxon>Tremellomycetes</taxon>
        <taxon>Tremellales</taxon>
        <taxon>Bulleribasidiaceae</taxon>
        <taxon>Dioszegia</taxon>
    </lineage>
</organism>
<reference evidence="14" key="1">
    <citation type="journal article" date="2022" name="G3 (Bethesda)">
        <title>High quality genome of the basidiomycete yeast Dioszegia hungarica PDD-24b-2 isolated from cloud water.</title>
        <authorList>
            <person name="Jarrige D."/>
            <person name="Haridas S."/>
            <person name="Bleykasten-Grosshans C."/>
            <person name="Joly M."/>
            <person name="Nadalig T."/>
            <person name="Sancelme M."/>
            <person name="Vuilleumier S."/>
            <person name="Grigoriev I.V."/>
            <person name="Amato P."/>
            <person name="Bringel F."/>
        </authorList>
    </citation>
    <scope>NUCLEOTIDE SEQUENCE</scope>
    <source>
        <strain evidence="14">PDD-24b-2</strain>
    </source>
</reference>
<keyword evidence="5 13" id="KW-0479">Metal-binding</keyword>
<comment type="function">
    <text evidence="13">Component of the cytochrome c oxidase, the last enzyme in the mitochondrial electron transport chain which drives oxidative phosphorylation. The respiratory chain contains 3 multisubunit complexes succinate dehydrogenase (complex II, CII), ubiquinol-cytochrome c oxidoreductase (cytochrome b-c1 complex, complex III, CIII) and cytochrome c oxidase (complex IV, CIV), that cooperate to transfer electrons derived from NADH and succinate to molecular oxygen, creating an electrochemical gradient over the inner membrane that drives transmembrane transport and the ATP synthase. Cytochrome c oxidase is the component of the respiratory chain that catalyzes the reduction of oxygen to water. Electrons originating from reduced cytochrome c in the intermembrane space (IMS) are transferred via the dinuclear copper A center (CU(A)) of subunit 2 and heme A of subunit 1 to the active site in subunit 1, a binuclear center (BNC) formed by heme A3 and copper B (CU(B)). The BNC reduces molecular oxygen to 2 water molecules using 4 electrons from cytochrome c in the IMS and 4 protons from the mitochondrial matrix.</text>
</comment>
<dbReference type="PANTHER" id="PTHR14200">
    <property type="entry name" value="CYTOCHROME C OXIDASE POLYPEPTIDE"/>
    <property type="match status" value="1"/>
</dbReference>
<evidence type="ECO:0000256" key="1">
    <source>
        <dbReference type="ARBA" id="ARBA00004443"/>
    </source>
</evidence>
<proteinExistence type="inferred from homology"/>
<comment type="similarity">
    <text evidence="3 13">Belongs to the cytochrome c oxidase subunit 5A family.</text>
</comment>
<dbReference type="FunFam" id="1.25.40.40:FF:000001">
    <property type="entry name" value="Cytochrome c oxidase subunit VI"/>
    <property type="match status" value="1"/>
</dbReference>
<dbReference type="SUPFAM" id="SSF48479">
    <property type="entry name" value="Cytochrome c oxidase subunit E"/>
    <property type="match status" value="1"/>
</dbReference>
<comment type="subcellular location">
    <subcellularLocation>
        <location evidence="1 13">Mitochondrion inner membrane</location>
        <topology evidence="1 13">Peripheral membrane protein</topology>
        <orientation evidence="1 13">Matrix side</orientation>
    </subcellularLocation>
</comment>
<comment type="pathway">
    <text evidence="2 13">Energy metabolism; oxidative phosphorylation.</text>
</comment>
<dbReference type="GO" id="GO:0005743">
    <property type="term" value="C:mitochondrial inner membrane"/>
    <property type="evidence" value="ECO:0007669"/>
    <property type="project" value="UniProtKB-SubCell"/>
</dbReference>
<dbReference type="GO" id="GO:0045277">
    <property type="term" value="C:respiratory chain complex IV"/>
    <property type="evidence" value="ECO:0007669"/>
    <property type="project" value="UniProtKB-UniRule"/>
</dbReference>
<dbReference type="Gene3D" id="1.25.40.40">
    <property type="entry name" value="Cytochrome c oxidase, subunit Va/VI"/>
    <property type="match status" value="1"/>
</dbReference>
<dbReference type="PANTHER" id="PTHR14200:SF11">
    <property type="entry name" value="CYTOCHROME C OXIDASE SUBUNIT 5A, MITOCHONDRIAL"/>
    <property type="match status" value="1"/>
</dbReference>
<evidence type="ECO:0000256" key="10">
    <source>
        <dbReference type="ARBA" id="ARBA00023136"/>
    </source>
</evidence>
<keyword evidence="15" id="KW-1185">Reference proteome</keyword>
<evidence type="ECO:0000256" key="3">
    <source>
        <dbReference type="ARBA" id="ARBA00007972"/>
    </source>
</evidence>
<dbReference type="GeneID" id="77731198"/>
<name>A0AA38LVL2_9TREE</name>
<dbReference type="EMBL" id="JAKWFO010000003">
    <property type="protein sequence ID" value="KAI9638067.1"/>
    <property type="molecule type" value="Genomic_DNA"/>
</dbReference>
<evidence type="ECO:0000256" key="4">
    <source>
        <dbReference type="ARBA" id="ARBA00022617"/>
    </source>
</evidence>
<comment type="subunit">
    <text evidence="13">Component of the cytochrome c oxidase (complex IV, CIV), a multisubunit enzyme composed of a catalytic core of 3 subunits and several supernumerary subunits.</text>
</comment>
<keyword evidence="9 13" id="KW-0496">Mitochondrion</keyword>
<keyword evidence="10 13" id="KW-0472">Membrane</keyword>
<evidence type="ECO:0000256" key="11">
    <source>
        <dbReference type="ARBA" id="ARBA00070174"/>
    </source>
</evidence>
<protein>
    <recommendedName>
        <fullName evidence="11 13">Cytochrome c oxidase subunit 6, mitochondrial</fullName>
    </recommendedName>
    <alternativeName>
        <fullName evidence="12 13">Cytochrome c oxidase polypeptide VI</fullName>
    </alternativeName>
</protein>
<sequence length="147" mass="16495">MISSVTRSLLRAPVVARSNVLIRPVAMTSLRRYAAAENAPHAHESESFDAFNERYRTFFASCTDLFELQRGLNNCFAYDLVPTTEVIDAALRAARKCNDYATAVRILEGVKEKVENKGQYKAYLEELSPVIKELGIASKEELYGTKL</sequence>
<keyword evidence="7 13" id="KW-0809">Transit peptide</keyword>
<evidence type="ECO:0000256" key="8">
    <source>
        <dbReference type="ARBA" id="ARBA00023004"/>
    </source>
</evidence>
<evidence type="ECO:0000256" key="13">
    <source>
        <dbReference type="RuleBase" id="RU368103"/>
    </source>
</evidence>
<accession>A0AA38LVL2</accession>
<evidence type="ECO:0000313" key="14">
    <source>
        <dbReference type="EMBL" id="KAI9638067.1"/>
    </source>
</evidence>
<keyword evidence="6 13" id="KW-0999">Mitochondrion inner membrane</keyword>
<dbReference type="Proteomes" id="UP001164286">
    <property type="component" value="Unassembled WGS sequence"/>
</dbReference>
<dbReference type="AlphaFoldDB" id="A0AA38LVL2"/>
<evidence type="ECO:0000256" key="9">
    <source>
        <dbReference type="ARBA" id="ARBA00023128"/>
    </source>
</evidence>
<evidence type="ECO:0000256" key="5">
    <source>
        <dbReference type="ARBA" id="ARBA00022723"/>
    </source>
</evidence>
<evidence type="ECO:0000256" key="12">
    <source>
        <dbReference type="ARBA" id="ARBA00082700"/>
    </source>
</evidence>
<dbReference type="CDD" id="cd00923">
    <property type="entry name" value="Cyt_c_Oxidase_Va"/>
    <property type="match status" value="1"/>
</dbReference>
<dbReference type="GO" id="GO:0006123">
    <property type="term" value="P:mitochondrial electron transport, cytochrome c to oxygen"/>
    <property type="evidence" value="ECO:0007669"/>
    <property type="project" value="UniProtKB-UniRule"/>
</dbReference>
<gene>
    <name evidence="14" type="ORF">MKK02DRAFT_42453</name>
</gene>
<dbReference type="RefSeq" id="XP_052947844.1">
    <property type="nucleotide sequence ID" value="XM_053091993.1"/>
</dbReference>
<keyword evidence="4 13" id="KW-0349">Heme</keyword>
<evidence type="ECO:0000256" key="6">
    <source>
        <dbReference type="ARBA" id="ARBA00022792"/>
    </source>
</evidence>
<keyword evidence="8 13" id="KW-0408">Iron</keyword>
<dbReference type="GO" id="GO:0046872">
    <property type="term" value="F:metal ion binding"/>
    <property type="evidence" value="ECO:0007669"/>
    <property type="project" value="UniProtKB-UniRule"/>
</dbReference>